<keyword evidence="5" id="KW-0808">Transferase</keyword>
<dbReference type="UniPathway" id="UPA00222"/>
<evidence type="ECO:0000313" key="16">
    <source>
        <dbReference type="Proteomes" id="UP000327044"/>
    </source>
</evidence>
<protein>
    <recommendedName>
        <fullName evidence="14">TLC domain-containing protein</fullName>
    </recommendedName>
</protein>
<dbReference type="PROSITE" id="PS50922">
    <property type="entry name" value="TLC"/>
    <property type="match status" value="1"/>
</dbReference>
<evidence type="ECO:0000259" key="14">
    <source>
        <dbReference type="PROSITE" id="PS50922"/>
    </source>
</evidence>
<gene>
    <name evidence="15" type="ORF">PPYR_03683</name>
</gene>
<evidence type="ECO:0000256" key="13">
    <source>
        <dbReference type="SAM" id="Phobius"/>
    </source>
</evidence>
<dbReference type="AlphaFoldDB" id="A0A5N4A3I1"/>
<keyword evidence="10 12" id="KW-0472">Membrane</keyword>
<dbReference type="GO" id="GO:0005789">
    <property type="term" value="C:endoplasmic reticulum membrane"/>
    <property type="evidence" value="ECO:0007669"/>
    <property type="project" value="UniProtKB-SubCell"/>
</dbReference>
<comment type="pathway">
    <text evidence="3">Lipid metabolism; sphingolipid metabolism.</text>
</comment>
<evidence type="ECO:0000256" key="10">
    <source>
        <dbReference type="ARBA" id="ARBA00023136"/>
    </source>
</evidence>
<comment type="caution">
    <text evidence="15">The sequence shown here is derived from an EMBL/GenBank/DDBJ whole genome shotgun (WGS) entry which is preliminary data.</text>
</comment>
<comment type="pathway">
    <text evidence="4">Sphingolipid metabolism.</text>
</comment>
<dbReference type="Proteomes" id="UP000327044">
    <property type="component" value="Unassembled WGS sequence"/>
</dbReference>
<dbReference type="InterPro" id="IPR009057">
    <property type="entry name" value="Homeodomain-like_sf"/>
</dbReference>
<evidence type="ECO:0000256" key="6">
    <source>
        <dbReference type="ARBA" id="ARBA00022692"/>
    </source>
</evidence>
<dbReference type="FunFam" id="1.10.10.60:FF:000020">
    <property type="entry name" value="Ceramide synthase 5"/>
    <property type="match status" value="1"/>
</dbReference>
<keyword evidence="6 12" id="KW-0812">Transmembrane</keyword>
<dbReference type="Pfam" id="PF03798">
    <property type="entry name" value="TRAM_LAG1_CLN8"/>
    <property type="match status" value="1"/>
</dbReference>
<evidence type="ECO:0000256" key="9">
    <source>
        <dbReference type="ARBA" id="ARBA00023098"/>
    </source>
</evidence>
<feature type="domain" description="TLC" evidence="14">
    <location>
        <begin position="136"/>
        <end position="337"/>
    </location>
</feature>
<organism evidence="15 16">
    <name type="scientific">Photinus pyralis</name>
    <name type="common">Common eastern firefly</name>
    <name type="synonym">Lampyris pyralis</name>
    <dbReference type="NCBI Taxonomy" id="7054"/>
    <lineage>
        <taxon>Eukaryota</taxon>
        <taxon>Metazoa</taxon>
        <taxon>Ecdysozoa</taxon>
        <taxon>Arthropoda</taxon>
        <taxon>Hexapoda</taxon>
        <taxon>Insecta</taxon>
        <taxon>Pterygota</taxon>
        <taxon>Neoptera</taxon>
        <taxon>Endopterygota</taxon>
        <taxon>Coleoptera</taxon>
        <taxon>Polyphaga</taxon>
        <taxon>Elateriformia</taxon>
        <taxon>Elateroidea</taxon>
        <taxon>Lampyridae</taxon>
        <taxon>Lampyrinae</taxon>
        <taxon>Photinus</taxon>
    </lineage>
</organism>
<keyword evidence="7" id="KW-0256">Endoplasmic reticulum</keyword>
<feature type="transmembrane region" description="Helical" evidence="13">
    <location>
        <begin position="266"/>
        <end position="289"/>
    </location>
</feature>
<dbReference type="InterPro" id="IPR016439">
    <property type="entry name" value="Lag1/Lac1-like"/>
</dbReference>
<evidence type="ECO:0000256" key="1">
    <source>
        <dbReference type="ARBA" id="ARBA00004123"/>
    </source>
</evidence>
<dbReference type="GO" id="GO:0050291">
    <property type="term" value="F:sphingosine N-acyltransferase activity"/>
    <property type="evidence" value="ECO:0007669"/>
    <property type="project" value="InterPro"/>
</dbReference>
<comment type="subcellular location">
    <subcellularLocation>
        <location evidence="2">Endoplasmic reticulum membrane</location>
        <topology evidence="2">Multi-pass membrane protein</topology>
    </subcellularLocation>
    <subcellularLocation>
        <location evidence="1">Nucleus</location>
    </subcellularLocation>
</comment>
<dbReference type="OrthoDB" id="537032at2759"/>
<evidence type="ECO:0000313" key="15">
    <source>
        <dbReference type="EMBL" id="KAB0791883.1"/>
    </source>
</evidence>
<keyword evidence="8 13" id="KW-1133">Transmembrane helix</keyword>
<dbReference type="InParanoid" id="A0A5N4A3I1"/>
<dbReference type="Gene3D" id="1.10.10.60">
    <property type="entry name" value="Homeodomain-like"/>
    <property type="match status" value="1"/>
</dbReference>
<dbReference type="PIRSF" id="PIRSF005225">
    <property type="entry name" value="LAG1_LAC1"/>
    <property type="match status" value="1"/>
</dbReference>
<dbReference type="InterPro" id="IPR006634">
    <property type="entry name" value="TLC-dom"/>
</dbReference>
<sequence>MHGEVLRGIMDGFWNEHVWLPPNTTWKDIAPGSSDTIRYSNPKHLYIPIPLAFLMLALRYYLEHKWFAPLGVAIGMKEYRSKTAPPNAVLERAYMRYKRVNNKQIQGLAKQLDWPDRKVERWLRLRRSQDQPSTLMKFCENSWRCLYYVSSFLLGLVVLWNKPWFWDISQCWFNYPHQSIDIGIWCQYIISLAFYWSLCLSQFFDRKRKDFWQMFGHHVATIALMSLSWMTNMHRIGSLVLIVHDSADIFLDAAKMAKYSGYQKTCDAIFAMFTLVWFATRLGAFPFWILRNTLIENPPTMPMFPVYHILNGLLMSLLALHIFWTYLILKIAYNSLYAGGIEGDIRSSSSNYSDDSISD</sequence>
<dbReference type="EMBL" id="VVIM01000011">
    <property type="protein sequence ID" value="KAB0791883.1"/>
    <property type="molecule type" value="Genomic_DNA"/>
</dbReference>
<feature type="transmembrane region" description="Helical" evidence="13">
    <location>
        <begin position="182"/>
        <end position="204"/>
    </location>
</feature>
<evidence type="ECO:0000256" key="2">
    <source>
        <dbReference type="ARBA" id="ARBA00004477"/>
    </source>
</evidence>
<dbReference type="GO" id="GO:0005634">
    <property type="term" value="C:nucleus"/>
    <property type="evidence" value="ECO:0007669"/>
    <property type="project" value="UniProtKB-SubCell"/>
</dbReference>
<dbReference type="GO" id="GO:0046513">
    <property type="term" value="P:ceramide biosynthetic process"/>
    <property type="evidence" value="ECO:0007669"/>
    <property type="project" value="InterPro"/>
</dbReference>
<evidence type="ECO:0000256" key="8">
    <source>
        <dbReference type="ARBA" id="ARBA00022989"/>
    </source>
</evidence>
<keyword evidence="16" id="KW-1185">Reference proteome</keyword>
<evidence type="ECO:0000256" key="5">
    <source>
        <dbReference type="ARBA" id="ARBA00022679"/>
    </source>
</evidence>
<evidence type="ECO:0000256" key="4">
    <source>
        <dbReference type="ARBA" id="ARBA00004991"/>
    </source>
</evidence>
<dbReference type="CDD" id="cd00086">
    <property type="entry name" value="homeodomain"/>
    <property type="match status" value="1"/>
</dbReference>
<evidence type="ECO:0000256" key="7">
    <source>
        <dbReference type="ARBA" id="ARBA00022824"/>
    </source>
</evidence>
<name>A0A5N4A3I1_PHOPY</name>
<evidence type="ECO:0000256" key="3">
    <source>
        <dbReference type="ARBA" id="ARBA00004760"/>
    </source>
</evidence>
<keyword evidence="9" id="KW-0443">Lipid metabolism</keyword>
<dbReference type="GO" id="GO:0003677">
    <property type="term" value="F:DNA binding"/>
    <property type="evidence" value="ECO:0007669"/>
    <property type="project" value="InterPro"/>
</dbReference>
<dbReference type="PANTHER" id="PTHR12560">
    <property type="entry name" value="LONGEVITY ASSURANCE FACTOR 1 LAG1"/>
    <property type="match status" value="1"/>
</dbReference>
<proteinExistence type="predicted"/>
<feature type="transmembrane region" description="Helical" evidence="13">
    <location>
        <begin position="145"/>
        <end position="162"/>
    </location>
</feature>
<dbReference type="PANTHER" id="PTHR12560:SF0">
    <property type="entry name" value="LD18904P"/>
    <property type="match status" value="1"/>
</dbReference>
<evidence type="ECO:0000256" key="12">
    <source>
        <dbReference type="PROSITE-ProRule" id="PRU00205"/>
    </source>
</evidence>
<reference evidence="15 16" key="1">
    <citation type="journal article" date="2018" name="Elife">
        <title>Firefly genomes illuminate parallel origins of bioluminescence in beetles.</title>
        <authorList>
            <person name="Fallon T.R."/>
            <person name="Lower S.E."/>
            <person name="Chang C.H."/>
            <person name="Bessho-Uehara M."/>
            <person name="Martin G.J."/>
            <person name="Bewick A.J."/>
            <person name="Behringer M."/>
            <person name="Debat H.J."/>
            <person name="Wong I."/>
            <person name="Day J.C."/>
            <person name="Suvorov A."/>
            <person name="Silva C.J."/>
            <person name="Stanger-Hall K.F."/>
            <person name="Hall D.W."/>
            <person name="Schmitz R.J."/>
            <person name="Nelson D.R."/>
            <person name="Lewis S.M."/>
            <person name="Shigenobu S."/>
            <person name="Bybee S.M."/>
            <person name="Larracuente A.M."/>
            <person name="Oba Y."/>
            <person name="Weng J.K."/>
        </authorList>
    </citation>
    <scope>NUCLEOTIDE SEQUENCE [LARGE SCALE GENOMIC DNA]</scope>
    <source>
        <strain evidence="15">1611_PpyrPB1</strain>
        <tissue evidence="15">Whole body</tissue>
    </source>
</reference>
<comment type="catalytic activity">
    <reaction evidence="11">
        <text>sphinganine + octadecanoyl-CoA = N-(octadecanoyl)-sphinganine + CoA + H(+)</text>
        <dbReference type="Rhea" id="RHEA:36547"/>
        <dbReference type="ChEBI" id="CHEBI:15378"/>
        <dbReference type="ChEBI" id="CHEBI:57287"/>
        <dbReference type="ChEBI" id="CHEBI:57394"/>
        <dbReference type="ChEBI" id="CHEBI:57817"/>
        <dbReference type="ChEBI" id="CHEBI:67033"/>
    </reaction>
    <physiologicalReaction direction="left-to-right" evidence="11">
        <dbReference type="Rhea" id="RHEA:36548"/>
    </physiologicalReaction>
</comment>
<feature type="transmembrane region" description="Helical" evidence="13">
    <location>
        <begin position="309"/>
        <end position="329"/>
    </location>
</feature>
<dbReference type="SUPFAM" id="SSF46689">
    <property type="entry name" value="Homeodomain-like"/>
    <property type="match status" value="1"/>
</dbReference>
<dbReference type="SMART" id="SM00724">
    <property type="entry name" value="TLC"/>
    <property type="match status" value="1"/>
</dbReference>
<dbReference type="FunCoup" id="A0A5N4A3I1">
    <property type="interactions" value="2582"/>
</dbReference>
<dbReference type="InterPro" id="IPR001356">
    <property type="entry name" value="HD"/>
</dbReference>
<evidence type="ECO:0000256" key="11">
    <source>
        <dbReference type="ARBA" id="ARBA00049036"/>
    </source>
</evidence>
<accession>A0A5N4A3I1</accession>